<sequence>MATSGIGCLFATTSGPRSTRRTLSLTTRSSLLEMCRYHGPPLVVLLALFATHCLGQDRPLPLGSPHGAFYQPDYQLGGAIPLRHRVQDTETVTVRPGLSETGRTRMDNILDPRSTRNLLVGQEPTGPVLKKTRVIAALPTRTPSQSNMSRDCSKGSRYYQGRCRVIY</sequence>
<evidence type="ECO:0000313" key="1">
    <source>
        <dbReference type="EMBL" id="CAD7597645.1"/>
    </source>
</evidence>
<reference evidence="1" key="1">
    <citation type="submission" date="2020-11" db="EMBL/GenBank/DDBJ databases">
        <authorList>
            <person name="Tran Van P."/>
        </authorList>
    </citation>
    <scope>NUCLEOTIDE SEQUENCE</scope>
</reference>
<proteinExistence type="predicted"/>
<organism evidence="1">
    <name type="scientific">Timema genevievae</name>
    <name type="common">Walking stick</name>
    <dbReference type="NCBI Taxonomy" id="629358"/>
    <lineage>
        <taxon>Eukaryota</taxon>
        <taxon>Metazoa</taxon>
        <taxon>Ecdysozoa</taxon>
        <taxon>Arthropoda</taxon>
        <taxon>Hexapoda</taxon>
        <taxon>Insecta</taxon>
        <taxon>Pterygota</taxon>
        <taxon>Neoptera</taxon>
        <taxon>Polyneoptera</taxon>
        <taxon>Phasmatodea</taxon>
        <taxon>Timematodea</taxon>
        <taxon>Timematoidea</taxon>
        <taxon>Timematidae</taxon>
        <taxon>Timema</taxon>
    </lineage>
</organism>
<accession>A0A7R9K0J7</accession>
<protein>
    <submittedName>
        <fullName evidence="1">Uncharacterized protein</fullName>
    </submittedName>
</protein>
<name>A0A7R9K0J7_TIMGE</name>
<dbReference type="EMBL" id="OE841885">
    <property type="protein sequence ID" value="CAD7597645.1"/>
    <property type="molecule type" value="Genomic_DNA"/>
</dbReference>
<dbReference type="AlphaFoldDB" id="A0A7R9K0J7"/>
<gene>
    <name evidence="1" type="ORF">TGEB3V08_LOCUS6832</name>
</gene>